<sequence length="76" mass="9132">MKFDSRINDITQKFFMEAVVDSITKSNPIVEKLLKDSEGVKITWQDRILWFVNDWMRRFSLAFEALSGRHRCEDEY</sequence>
<evidence type="ECO:0000313" key="2">
    <source>
        <dbReference type="Proteomes" id="UP000034810"/>
    </source>
</evidence>
<dbReference type="AlphaFoldDB" id="A0A0G1C911"/>
<dbReference type="EMBL" id="LCFA01000013">
    <property type="protein sequence ID" value="KKS82062.1"/>
    <property type="molecule type" value="Genomic_DNA"/>
</dbReference>
<protein>
    <submittedName>
        <fullName evidence="1">Uncharacterized protein</fullName>
    </submittedName>
</protein>
<name>A0A0G1C911_9BACT</name>
<evidence type="ECO:0000313" key="1">
    <source>
        <dbReference type="EMBL" id="KKS82062.1"/>
    </source>
</evidence>
<reference evidence="1 2" key="1">
    <citation type="journal article" date="2015" name="Nature">
        <title>rRNA introns, odd ribosomes, and small enigmatic genomes across a large radiation of phyla.</title>
        <authorList>
            <person name="Brown C.T."/>
            <person name="Hug L.A."/>
            <person name="Thomas B.C."/>
            <person name="Sharon I."/>
            <person name="Castelle C.J."/>
            <person name="Singh A."/>
            <person name="Wilkins M.J."/>
            <person name="Williams K.H."/>
            <person name="Banfield J.F."/>
        </authorList>
    </citation>
    <scope>NUCLEOTIDE SEQUENCE [LARGE SCALE GENOMIC DNA]</scope>
</reference>
<accession>A0A0G1C911</accession>
<dbReference type="Proteomes" id="UP000034810">
    <property type="component" value="Unassembled WGS sequence"/>
</dbReference>
<comment type="caution">
    <text evidence="1">The sequence shown here is derived from an EMBL/GenBank/DDBJ whole genome shotgun (WGS) entry which is preliminary data.</text>
</comment>
<gene>
    <name evidence="1" type="ORF">UV58_C0013G0005</name>
</gene>
<proteinExistence type="predicted"/>
<organism evidence="1 2">
    <name type="scientific">Candidatus Wolfebacteria bacterium GW2011_GWC1_43_10</name>
    <dbReference type="NCBI Taxonomy" id="1619011"/>
    <lineage>
        <taxon>Bacteria</taxon>
        <taxon>Candidatus Wolfeibacteriota</taxon>
    </lineage>
</organism>